<gene>
    <name evidence="3" type="ORF">Ami3637_09415</name>
</gene>
<feature type="region of interest" description="Disordered" evidence="2">
    <location>
        <begin position="772"/>
        <end position="793"/>
    </location>
</feature>
<keyword evidence="4" id="KW-1185">Reference proteome</keyword>
<evidence type="ECO:0000313" key="3">
    <source>
        <dbReference type="EMBL" id="QHI72587.1"/>
    </source>
</evidence>
<protein>
    <submittedName>
        <fullName evidence="3">Uncharacterized protein</fullName>
    </submittedName>
</protein>
<organism evidence="3 4">
    <name type="scientific">Aminipila terrae</name>
    <dbReference type="NCBI Taxonomy" id="2697030"/>
    <lineage>
        <taxon>Bacteria</taxon>
        <taxon>Bacillati</taxon>
        <taxon>Bacillota</taxon>
        <taxon>Clostridia</taxon>
        <taxon>Peptostreptococcales</taxon>
        <taxon>Anaerovoracaceae</taxon>
        <taxon>Aminipila</taxon>
    </lineage>
</organism>
<evidence type="ECO:0000313" key="4">
    <source>
        <dbReference type="Proteomes" id="UP000463883"/>
    </source>
</evidence>
<sequence>MLYTVLNIEESLPEIAGYVFGQEIIKKYSNTGNYNFAGVNLIFRDEMQQKAPGVSEASGKVQDVSQNIQLVLQFFMQLLTDKVCEEKTIVNSIENNLRIIGLRDVFNFNKLNRIKNEIISLSAEQNQIQKHEEKKLLQRLEQKRREVITLLNIYKRVEERKLLEEKQKNLFHAKTIIQKQNEKLWYKDSKYINENLSKDFKLITMPLKVYQNFIIHNKNYDEQRNNTEINNEYKESAKYPVNRFHIGNTTNLLNHDGKSTISNILNGFTNNPVNNFLWVKPRLINEEGYTYLTDKNQNFNDFSDLEYKNFITTLNKYVNETDNPINIFNTQIKKVQNQINAIEKQINYADVGKLGNQIWSTGNYNQERLENHFIKNVEGPVSLMNQSMRYTDGQTSTIDNQFSQVNEKVNGQVSHFNNQTRDIQNQIGLIKKTINQAININRNIRYNADTDYSLINTVSPLTGIIDGRRWNIGEFTTIKNEYNQANLVNRSIKNADRQTNDIHNQFSQVDERVNGQASHFSNKTRNIENQIDLINKTINEVINENIKKTINNNADTDYSQVNIENHFMKNEENRASMINKYIKNTDGRTSNINNQLNLIKEESNKQINHANNQIGNNIKNQIGLTNRTINQVINNKINKTINRNTDTNYNRVNQINIENTFQGKAGNQPGLEKKHIRIADIQTANINNQMNQLRQKTYDKINFANNQISNVYNQAHYIHNRISQNMVNQKSNPMAGYLNHSIPDGEKQIHSADYIVEKNQLLNIPAFIFKNEIPPKSTSPKGTQSTGESKENYELRQIKADSNRNHSEAEKQRQMISELKEKLESQQLMIKQMKSRAEQEEGTIKPSEIAKIKKEVINSVSKELKLEKQRRGLM</sequence>
<feature type="coiled-coil region" evidence="1">
    <location>
        <begin position="806"/>
        <end position="843"/>
    </location>
</feature>
<feature type="compositionally biased region" description="Polar residues" evidence="2">
    <location>
        <begin position="776"/>
        <end position="787"/>
    </location>
</feature>
<dbReference type="AlphaFoldDB" id="A0A6P1MFA6"/>
<feature type="coiled-coil region" evidence="1">
    <location>
        <begin position="114"/>
        <end position="160"/>
    </location>
</feature>
<dbReference type="RefSeq" id="WP_162362355.1">
    <property type="nucleotide sequence ID" value="NZ_CP047591.1"/>
</dbReference>
<evidence type="ECO:0000256" key="2">
    <source>
        <dbReference type="SAM" id="MobiDB-lite"/>
    </source>
</evidence>
<accession>A0A6P1MFA6</accession>
<evidence type="ECO:0000256" key="1">
    <source>
        <dbReference type="SAM" id="Coils"/>
    </source>
</evidence>
<dbReference type="EMBL" id="CP047591">
    <property type="protein sequence ID" value="QHI72587.1"/>
    <property type="molecule type" value="Genomic_DNA"/>
</dbReference>
<dbReference type="KEGG" id="amic:Ami3637_09415"/>
<dbReference type="Proteomes" id="UP000463883">
    <property type="component" value="Chromosome"/>
</dbReference>
<proteinExistence type="predicted"/>
<keyword evidence="1" id="KW-0175">Coiled coil</keyword>
<reference evidence="3 4" key="1">
    <citation type="submission" date="2020-01" db="EMBL/GenBank/DDBJ databases">
        <title>Genomic analysis of Aminipila sp. CBA3637.</title>
        <authorList>
            <person name="Kim Y.B."/>
            <person name="Roh S.W."/>
        </authorList>
    </citation>
    <scope>NUCLEOTIDE SEQUENCE [LARGE SCALE GENOMIC DNA]</scope>
    <source>
        <strain evidence="3 4">CBA3637</strain>
    </source>
</reference>
<name>A0A6P1MFA6_9FIRM</name>